<organism evidence="2">
    <name type="scientific">bioreactor metagenome</name>
    <dbReference type="NCBI Taxonomy" id="1076179"/>
    <lineage>
        <taxon>unclassified sequences</taxon>
        <taxon>metagenomes</taxon>
        <taxon>ecological metagenomes</taxon>
    </lineage>
</organism>
<name>A0A645BJS4_9ZZZZ</name>
<dbReference type="Gene3D" id="3.40.50.1240">
    <property type="entry name" value="Phosphoglycerate mutase-like"/>
    <property type="match status" value="1"/>
</dbReference>
<comment type="caution">
    <text evidence="2">The sequence shown here is derived from an EMBL/GenBank/DDBJ whole genome shotgun (WGS) entry which is preliminary data.</text>
</comment>
<dbReference type="PANTHER" id="PTHR46517">
    <property type="entry name" value="FRUCTOSE-2,6-BISPHOSPHATASE TIGAR"/>
    <property type="match status" value="1"/>
</dbReference>
<dbReference type="PROSITE" id="PS00175">
    <property type="entry name" value="PG_MUTASE"/>
    <property type="match status" value="1"/>
</dbReference>
<dbReference type="GO" id="GO:0045820">
    <property type="term" value="P:negative regulation of glycolytic process"/>
    <property type="evidence" value="ECO:0007669"/>
    <property type="project" value="TreeGrafter"/>
</dbReference>
<evidence type="ECO:0000313" key="2">
    <source>
        <dbReference type="EMBL" id="MPM65710.1"/>
    </source>
</evidence>
<dbReference type="InterPro" id="IPR013078">
    <property type="entry name" value="His_Pase_superF_clade-1"/>
</dbReference>
<dbReference type="Pfam" id="PF00300">
    <property type="entry name" value="His_Phos_1"/>
    <property type="match status" value="1"/>
</dbReference>
<keyword evidence="1 2" id="KW-0378">Hydrolase</keyword>
<dbReference type="PANTHER" id="PTHR46517:SF1">
    <property type="entry name" value="FRUCTOSE-2,6-BISPHOSPHATASE TIGAR"/>
    <property type="match status" value="1"/>
</dbReference>
<dbReference type="EMBL" id="VSSQ01020670">
    <property type="protein sequence ID" value="MPM65710.1"/>
    <property type="molecule type" value="Genomic_DNA"/>
</dbReference>
<dbReference type="InterPro" id="IPR051695">
    <property type="entry name" value="Phosphoglycerate_Mutase"/>
</dbReference>
<sequence length="188" mass="20985">MTEIWLIRHGQTDWNLNRRFQGQTDIPLNQTGREQAKALAQKLGSTHFDAIYTSDLKRASETATIAGQQLALPIQPDVRLREICQGEWEGLSFEQVVDRYKFDPTDSENNPSVARAPGGESVQQVADRMALAADEIAQTHPQGRVLLVSHGMAVATLYCQAKNIDLREVHPHIPENATPLIIQWPPTV</sequence>
<dbReference type="GO" id="GO:0005829">
    <property type="term" value="C:cytosol"/>
    <property type="evidence" value="ECO:0007669"/>
    <property type="project" value="TreeGrafter"/>
</dbReference>
<dbReference type="InterPro" id="IPR029033">
    <property type="entry name" value="His_PPase_superfam"/>
</dbReference>
<dbReference type="PIRSF" id="PIRSF000709">
    <property type="entry name" value="6PFK_2-Ptase"/>
    <property type="match status" value="1"/>
</dbReference>
<evidence type="ECO:0000256" key="1">
    <source>
        <dbReference type="ARBA" id="ARBA00022801"/>
    </source>
</evidence>
<dbReference type="CDD" id="cd07067">
    <property type="entry name" value="HP_PGM_like"/>
    <property type="match status" value="1"/>
</dbReference>
<proteinExistence type="predicted"/>
<dbReference type="SUPFAM" id="SSF53254">
    <property type="entry name" value="Phosphoglycerate mutase-like"/>
    <property type="match status" value="1"/>
</dbReference>
<dbReference type="GO" id="GO:0004331">
    <property type="term" value="F:fructose-2,6-bisphosphate 2-phosphatase activity"/>
    <property type="evidence" value="ECO:0007669"/>
    <property type="project" value="TreeGrafter"/>
</dbReference>
<dbReference type="InterPro" id="IPR001345">
    <property type="entry name" value="PG/BPGM_mutase_AS"/>
</dbReference>
<gene>
    <name evidence="2" type="primary">pspA_25</name>
    <name evidence="2" type="ORF">SDC9_112610</name>
</gene>
<reference evidence="2" key="1">
    <citation type="submission" date="2019-08" db="EMBL/GenBank/DDBJ databases">
        <authorList>
            <person name="Kucharzyk K."/>
            <person name="Murdoch R.W."/>
            <person name="Higgins S."/>
            <person name="Loffler F."/>
        </authorList>
    </citation>
    <scope>NUCLEOTIDE SEQUENCE</scope>
</reference>
<dbReference type="EC" id="3.1.3.3" evidence="2"/>
<dbReference type="GO" id="GO:0043456">
    <property type="term" value="P:regulation of pentose-phosphate shunt"/>
    <property type="evidence" value="ECO:0007669"/>
    <property type="project" value="TreeGrafter"/>
</dbReference>
<accession>A0A645BJS4</accession>
<dbReference type="SMART" id="SM00855">
    <property type="entry name" value="PGAM"/>
    <property type="match status" value="1"/>
</dbReference>
<protein>
    <submittedName>
        <fullName evidence="2">Phosphoserine phosphatase 1</fullName>
        <ecNumber evidence="2">3.1.3.3</ecNumber>
    </submittedName>
</protein>
<dbReference type="AlphaFoldDB" id="A0A645BJS4"/>